<gene>
    <name evidence="1" type="ORF">E6H00_09095</name>
</gene>
<accession>A0A537K1S8</accession>
<comment type="caution">
    <text evidence="1">The sequence shown here is derived from an EMBL/GenBank/DDBJ whole genome shotgun (WGS) entry which is preliminary data.</text>
</comment>
<dbReference type="Gene3D" id="2.40.10.10">
    <property type="entry name" value="Trypsin-like serine proteases"/>
    <property type="match status" value="2"/>
</dbReference>
<evidence type="ECO:0000313" key="1">
    <source>
        <dbReference type="EMBL" id="TMI89738.1"/>
    </source>
</evidence>
<proteinExistence type="predicted"/>
<dbReference type="Proteomes" id="UP000318509">
    <property type="component" value="Unassembled WGS sequence"/>
</dbReference>
<sequence length="290" mass="30362">MIGRASGAGDHRGCAAPARAAGAWGVRQPRAWAAVMAAAALALVLGGPGGPLSAVGEEAPPWPGVFQVITTTPEGRGIARGTAFFIDPSGLALTNSHVVYHAQHDPDSYVLFAIVNKEFYGVEIVCASHLDTDPAEAQEGPVGRDLAEIRLTLPDRKYAWWLIATPGAQSPDGQPNFDVAPHTGSLPYFPFFTLGDGPRERGQVRVVGYGRISKAAEKIVATGTVTKMATAEDGTPVFEIESADRPERGISGSPVLNDQDRVVGIYTWNEPKSDIAGIAISSAALAAPCP</sequence>
<dbReference type="AlphaFoldDB" id="A0A537K1S8"/>
<dbReference type="EMBL" id="VBAK01000119">
    <property type="protein sequence ID" value="TMI89738.1"/>
    <property type="molecule type" value="Genomic_DNA"/>
</dbReference>
<dbReference type="InterPro" id="IPR043504">
    <property type="entry name" value="Peptidase_S1_PA_chymotrypsin"/>
</dbReference>
<protein>
    <submittedName>
        <fullName evidence="1">Trypsin-like peptidase domain-containing protein</fullName>
    </submittedName>
</protein>
<dbReference type="Pfam" id="PF13365">
    <property type="entry name" value="Trypsin_2"/>
    <property type="match status" value="1"/>
</dbReference>
<name>A0A537K1S8_9BACT</name>
<dbReference type="InterPro" id="IPR009003">
    <property type="entry name" value="Peptidase_S1_PA"/>
</dbReference>
<dbReference type="SUPFAM" id="SSF50494">
    <property type="entry name" value="Trypsin-like serine proteases"/>
    <property type="match status" value="1"/>
</dbReference>
<reference evidence="1 2" key="1">
    <citation type="journal article" date="2019" name="Nat. Microbiol.">
        <title>Mediterranean grassland soil C-N compound turnover is dependent on rainfall and depth, and is mediated by genomically divergent microorganisms.</title>
        <authorList>
            <person name="Diamond S."/>
            <person name="Andeer P.F."/>
            <person name="Li Z."/>
            <person name="Crits-Christoph A."/>
            <person name="Burstein D."/>
            <person name="Anantharaman K."/>
            <person name="Lane K.R."/>
            <person name="Thomas B.C."/>
            <person name="Pan C."/>
            <person name="Northen T.R."/>
            <person name="Banfield J.F."/>
        </authorList>
    </citation>
    <scope>NUCLEOTIDE SEQUENCE [LARGE SCALE GENOMIC DNA]</scope>
    <source>
        <strain evidence="1">NP_3</strain>
    </source>
</reference>
<organism evidence="1 2">
    <name type="scientific">Candidatus Segetimicrobium genomatis</name>
    <dbReference type="NCBI Taxonomy" id="2569760"/>
    <lineage>
        <taxon>Bacteria</taxon>
        <taxon>Bacillati</taxon>
        <taxon>Candidatus Sysuimicrobiota</taxon>
        <taxon>Candidatus Sysuimicrobiia</taxon>
        <taxon>Candidatus Sysuimicrobiales</taxon>
        <taxon>Candidatus Segetimicrobiaceae</taxon>
        <taxon>Candidatus Segetimicrobium</taxon>
    </lineage>
</organism>
<evidence type="ECO:0000313" key="2">
    <source>
        <dbReference type="Proteomes" id="UP000318509"/>
    </source>
</evidence>